<dbReference type="PROSITE" id="PS50902">
    <property type="entry name" value="FLAVODOXIN_LIKE"/>
    <property type="match status" value="2"/>
</dbReference>
<accession>A0ABP0KAU9</accession>
<dbReference type="InterPro" id="IPR012349">
    <property type="entry name" value="Split_barrel_FMN-bd"/>
</dbReference>
<organism evidence="10 11">
    <name type="scientific">Durusdinium trenchii</name>
    <dbReference type="NCBI Taxonomy" id="1381693"/>
    <lineage>
        <taxon>Eukaryota</taxon>
        <taxon>Sar</taxon>
        <taxon>Alveolata</taxon>
        <taxon>Dinophyceae</taxon>
        <taxon>Suessiales</taxon>
        <taxon>Symbiodiniaceae</taxon>
        <taxon>Durusdinium</taxon>
    </lineage>
</organism>
<dbReference type="Gene3D" id="3.60.15.10">
    <property type="entry name" value="Ribonuclease Z/Hydroxyacylglutathione hydrolase-like"/>
    <property type="match status" value="2"/>
</dbReference>
<sequence>METVRPWVVQVEGHPETKRHHENLPRANLPSSTSVKPVSLGLGLGLLAGCAARATRATRRAPRSTAPSTARRYTAETTRVIGDWADGLVEAGEVKLVVSELPGDITQFRSVHAKGGNRYGEEFDLAEGSTENLYLIKASENPWVLIGAFSEDSTRGLMSEMLAQESGLADRIGVLMLQFFDGGQVPFIEALVEKRSGDSLLIYTSMPAVLALKKNLSEASLQKVSFVPIKNTSRLEIEKGRVMRFVLTPTNKLPEALSAFDPFTGSLFTGKFFSAHKEIGEKDSPVDSPGIEGWEAYVEDWYHLFDCYFFTKSAASSVRKIFMLCEALKGPDVMQLAPLHGPVVREQCWKLMAKYEAWTEHKLRKETRRDFQVLVMYASAYGHTKTLAKSISKGLTQSGVKVVEMNLEHCTADDVSKALQAADGFCIGSPTLGGEMPSQVKEALGVVLTLPADRRRPCGVFGSFGWSGEAVDELQFRLKDSGFPIAFDPIRAKFRPTEDDETLELCVSSGVRLFQKLCRDVLQKRKKMARNLAKVAKPGSGALEAFGKMRTSQAVLSSETEVTPVSWVNQASFEPLGLTLAIPKPENDDSADLAESIEPEFQLDEILKNHERVRSRYVEGDEVRKIVEQLLKTSDAERVNQACELLDPYDEGLVTFDELRLAVLPGEPLRAMIDDESSQKEETGESSEQRLADFVLSLAPEGQSHAELAKAGAHKKAKSTNGCMILEGCHAYLECQTVSILDAGDHSLIYAEVKAGKVLDEKVKTDIRSVLESSDLIGWNLKEEAKAVAMAALPAPHCQHLGSPSVFAGSSGFRGAARGSCPRTALAARGGEVQLSEMQSWTGLTPGKEYRLQTMCIDSVAEETSTIRSLDWDRDRFDIEFRLERGTTYNSYIIKGDKTALVDTSHEKFEALYTAALRKELDLATLDYLIVSHTEPDHSGLIGKVLEMAAEVGNEKLEVIGSKMCIAYLENLVFRPFKSRVVQNGVELDLGKGHKLEFVIAPNLHWPDTMFTFDHKTGLLYTCDAFGMHYCSDHPEDVEGVKELLPHYATYYDCLMKPNARSVLTALKKIEGFDLKVEFRTFSFCLAVATGHGPMLTENLSEFVELYRSWSQKATEKIGPSVAIFWVSHFGESERLAQLFAHGLTSCSVNVEMHDLNAVDATEIAECVARNELVAFTAPPRNSTAAVNVGSIGANLKAKKHQFVVLDSCDDAQEPLPLLRSRMLEASIPEALPAMEAARPISAQVLHCFEEAGMNIGKKLTQKGKAQAAKSQDKDLSKALGRLASSLYVVTAKKAGVRHAMVASWVTPASSKPLGVSVTIAKERAMEPLLRIGDSFTLNLLEEGKPQTLEAMKHFLQKFAPGADRLAGVEHIEGSNGAAILRSACAYLECKIISRMDASDHWVGYAEVVGGDVASPNAAAAVHHRKVGTYY</sequence>
<gene>
    <name evidence="10" type="ORF">SCF082_LOCUS16414</name>
</gene>
<feature type="domain" description="Flavodoxin-like" evidence="9">
    <location>
        <begin position="373"/>
        <end position="514"/>
    </location>
</feature>
<dbReference type="CDD" id="cd07709">
    <property type="entry name" value="flavodiiron_proteins_MBL-fold"/>
    <property type="match status" value="1"/>
</dbReference>
<comment type="caution">
    <text evidence="10">The sequence shown here is derived from an EMBL/GenBank/DDBJ whole genome shotgun (WGS) entry which is preliminary data.</text>
</comment>
<keyword evidence="5" id="KW-0249">Electron transport</keyword>
<evidence type="ECO:0000259" key="9">
    <source>
        <dbReference type="PROSITE" id="PS50902"/>
    </source>
</evidence>
<evidence type="ECO:0000256" key="8">
    <source>
        <dbReference type="SAM" id="MobiDB-lite"/>
    </source>
</evidence>
<evidence type="ECO:0000313" key="11">
    <source>
        <dbReference type="Proteomes" id="UP001642464"/>
    </source>
</evidence>
<name>A0ABP0KAU9_9DINO</name>
<evidence type="ECO:0000256" key="6">
    <source>
        <dbReference type="ARBA" id="ARBA00023004"/>
    </source>
</evidence>
<dbReference type="InterPro" id="IPR001279">
    <property type="entry name" value="Metallo-B-lactamas"/>
</dbReference>
<evidence type="ECO:0000256" key="4">
    <source>
        <dbReference type="ARBA" id="ARBA00022723"/>
    </source>
</evidence>
<dbReference type="Proteomes" id="UP001642464">
    <property type="component" value="Unassembled WGS sequence"/>
</dbReference>
<evidence type="ECO:0000256" key="3">
    <source>
        <dbReference type="ARBA" id="ARBA00022448"/>
    </source>
</evidence>
<evidence type="ECO:0000256" key="2">
    <source>
        <dbReference type="ARBA" id="ARBA00006098"/>
    </source>
</evidence>
<dbReference type="Pfam" id="PF19583">
    <property type="entry name" value="ODP"/>
    <property type="match status" value="1"/>
</dbReference>
<keyword evidence="11" id="KW-1185">Reference proteome</keyword>
<dbReference type="Gene3D" id="2.30.110.10">
    <property type="entry name" value="Electron Transport, Fmn-binding Protein, Chain A"/>
    <property type="match status" value="2"/>
</dbReference>
<evidence type="ECO:0000256" key="7">
    <source>
        <dbReference type="ARBA" id="ARBA00025633"/>
    </source>
</evidence>
<keyword evidence="3" id="KW-0813">Transport</keyword>
<dbReference type="SUPFAM" id="SSF52218">
    <property type="entry name" value="Flavoproteins"/>
    <property type="match status" value="2"/>
</dbReference>
<dbReference type="PANTHER" id="PTHR32145">
    <property type="entry name" value="DIFLAVIN FLAVOPROTEIN A 2-RELATED"/>
    <property type="match status" value="1"/>
</dbReference>
<evidence type="ECO:0000256" key="1">
    <source>
        <dbReference type="ARBA" id="ARBA00001962"/>
    </source>
</evidence>
<dbReference type="SMART" id="SM00849">
    <property type="entry name" value="Lactamase_B"/>
    <property type="match status" value="1"/>
</dbReference>
<dbReference type="InterPro" id="IPR045761">
    <property type="entry name" value="ODP_dom"/>
</dbReference>
<dbReference type="Pfam" id="PF01613">
    <property type="entry name" value="Flavin_Reduct"/>
    <property type="match status" value="2"/>
</dbReference>
<dbReference type="Pfam" id="PF00258">
    <property type="entry name" value="Flavodoxin_1"/>
    <property type="match status" value="1"/>
</dbReference>
<dbReference type="InterPro" id="IPR036866">
    <property type="entry name" value="RibonucZ/Hydroxyglut_hydro"/>
</dbReference>
<dbReference type="InterPro" id="IPR002563">
    <property type="entry name" value="Flavin_Rdtase-like_dom"/>
</dbReference>
<evidence type="ECO:0000256" key="5">
    <source>
        <dbReference type="ARBA" id="ARBA00022982"/>
    </source>
</evidence>
<dbReference type="InterPro" id="IPR051285">
    <property type="entry name" value="NADH_oxidoreductase_modular"/>
</dbReference>
<keyword evidence="4" id="KW-0479">Metal-binding</keyword>
<dbReference type="SMART" id="SM00903">
    <property type="entry name" value="Flavin_Reduct"/>
    <property type="match status" value="1"/>
</dbReference>
<evidence type="ECO:0000313" key="10">
    <source>
        <dbReference type="EMBL" id="CAK9023952.1"/>
    </source>
</evidence>
<dbReference type="EMBL" id="CAXAMM010010680">
    <property type="protein sequence ID" value="CAK9023952.1"/>
    <property type="molecule type" value="Genomic_DNA"/>
</dbReference>
<dbReference type="SUPFAM" id="SSF50475">
    <property type="entry name" value="FMN-binding split barrel"/>
    <property type="match status" value="2"/>
</dbReference>
<keyword evidence="6" id="KW-0408">Iron</keyword>
<dbReference type="InterPro" id="IPR029039">
    <property type="entry name" value="Flavoprotein-like_sf"/>
</dbReference>
<comment type="similarity">
    <text evidence="2">In the C-terminal section; belongs to the flavodoxin reductase family.</text>
</comment>
<dbReference type="SUPFAM" id="SSF56281">
    <property type="entry name" value="Metallo-hydrolase/oxidoreductase"/>
    <property type="match status" value="2"/>
</dbReference>
<comment type="cofactor">
    <cofactor evidence="1">
        <name>Fe cation</name>
        <dbReference type="ChEBI" id="CHEBI:24875"/>
    </cofactor>
</comment>
<comment type="function">
    <text evidence="7">Mediates electron transfer from NADH to oxygen, reducing it to water. This modular protein has 3 redox cofactors, in other organisms the same activity requires 2 or 3 proteins.</text>
</comment>
<dbReference type="Gene3D" id="3.40.50.360">
    <property type="match status" value="2"/>
</dbReference>
<reference evidence="10 11" key="1">
    <citation type="submission" date="2024-02" db="EMBL/GenBank/DDBJ databases">
        <authorList>
            <person name="Chen Y."/>
            <person name="Shah S."/>
            <person name="Dougan E. K."/>
            <person name="Thang M."/>
            <person name="Chan C."/>
        </authorList>
    </citation>
    <scope>NUCLEOTIDE SEQUENCE [LARGE SCALE GENOMIC DNA]</scope>
</reference>
<protein>
    <submittedName>
        <fullName evidence="10">Diflavin flavoprotein A 3</fullName>
    </submittedName>
</protein>
<proteinExistence type="inferred from homology"/>
<dbReference type="InterPro" id="IPR008254">
    <property type="entry name" value="Flavodoxin/NO_synth"/>
</dbReference>
<dbReference type="PANTHER" id="PTHR32145:SF11">
    <property type="entry name" value="DIFLAVIN FLAVOPROTEIN A 2-RELATED"/>
    <property type="match status" value="1"/>
</dbReference>
<feature type="domain" description="Flavodoxin-like" evidence="9">
    <location>
        <begin position="1122"/>
        <end position="1288"/>
    </location>
</feature>
<feature type="region of interest" description="Disordered" evidence="8">
    <location>
        <begin position="13"/>
        <end position="32"/>
    </location>
</feature>